<organism evidence="1">
    <name type="scientific">Anopheles darlingi</name>
    <name type="common">Mosquito</name>
    <dbReference type="NCBI Taxonomy" id="43151"/>
    <lineage>
        <taxon>Eukaryota</taxon>
        <taxon>Metazoa</taxon>
        <taxon>Ecdysozoa</taxon>
        <taxon>Arthropoda</taxon>
        <taxon>Hexapoda</taxon>
        <taxon>Insecta</taxon>
        <taxon>Pterygota</taxon>
        <taxon>Neoptera</taxon>
        <taxon>Endopterygota</taxon>
        <taxon>Diptera</taxon>
        <taxon>Nematocera</taxon>
        <taxon>Culicoidea</taxon>
        <taxon>Culicidae</taxon>
        <taxon>Anophelinae</taxon>
        <taxon>Anopheles</taxon>
    </lineage>
</organism>
<dbReference type="EMBL" id="GGFL01012527">
    <property type="protein sequence ID" value="MBW76705.1"/>
    <property type="molecule type" value="Transcribed_RNA"/>
</dbReference>
<protein>
    <submittedName>
        <fullName evidence="1">Putative secreted protein</fullName>
    </submittedName>
</protein>
<proteinExistence type="predicted"/>
<evidence type="ECO:0000313" key="1">
    <source>
        <dbReference type="EMBL" id="MBW76705.1"/>
    </source>
</evidence>
<sequence length="66" mass="7205">MVWDPCLPLVSYLPVPLLQSPMISLLLLSPRAIHALPVGLGCIPIFWQGELQLGSFQQGMTPLVHA</sequence>
<accession>A0A2M4DGQ2</accession>
<dbReference type="AlphaFoldDB" id="A0A2M4DGQ2"/>
<name>A0A2M4DGQ2_ANODA</name>
<reference evidence="1" key="1">
    <citation type="submission" date="2018-01" db="EMBL/GenBank/DDBJ databases">
        <title>An insight into the sialome of Amazonian anophelines.</title>
        <authorList>
            <person name="Ribeiro J.M."/>
            <person name="Scarpassa V."/>
            <person name="Calvo E."/>
        </authorList>
    </citation>
    <scope>NUCLEOTIDE SEQUENCE</scope>
</reference>